<dbReference type="AlphaFoldDB" id="A0A8C1FTH6"/>
<dbReference type="GO" id="GO:0016020">
    <property type="term" value="C:membrane"/>
    <property type="evidence" value="ECO:0007669"/>
    <property type="project" value="UniProtKB-SubCell"/>
</dbReference>
<evidence type="ECO:0000256" key="1">
    <source>
        <dbReference type="ARBA" id="ARBA00004167"/>
    </source>
</evidence>
<dbReference type="GO" id="GO:0000062">
    <property type="term" value="F:fatty-acyl-CoA binding"/>
    <property type="evidence" value="ECO:0007669"/>
    <property type="project" value="InterPro"/>
</dbReference>
<keyword evidence="9" id="KW-0333">Golgi apparatus</keyword>
<dbReference type="GO" id="GO:0005783">
    <property type="term" value="C:endoplasmic reticulum"/>
    <property type="evidence" value="ECO:0007669"/>
    <property type="project" value="UniProtKB-SubCell"/>
</dbReference>
<evidence type="ECO:0000313" key="15">
    <source>
        <dbReference type="Proteomes" id="UP001108240"/>
    </source>
</evidence>
<dbReference type="FunFam" id="1.20.80.10:FF:000010">
    <property type="entry name" value="Acyl-CoA-binding domain-containing protein 5"/>
    <property type="match status" value="1"/>
</dbReference>
<comment type="subcellular location">
    <subcellularLocation>
        <location evidence="2">Endoplasmic reticulum</location>
    </subcellularLocation>
    <subcellularLocation>
        <location evidence="3">Golgi apparatus</location>
    </subcellularLocation>
    <subcellularLocation>
        <location evidence="1">Membrane</location>
        <topology evidence="1">Single-pass membrane protein</topology>
    </subcellularLocation>
</comment>
<dbReference type="InterPro" id="IPR035984">
    <property type="entry name" value="Acyl-CoA-binding_sf"/>
</dbReference>
<evidence type="ECO:0000256" key="7">
    <source>
        <dbReference type="ARBA" id="ARBA00022824"/>
    </source>
</evidence>
<sequence>MVKINIKSIAINEIKIDVLIQLEEINCSSQLKRSASDEYILQDLVLHPDCKSPFCLWIGLELFIVCHFEEGKFCLIGCEERKGVEIQRIQQAEFQKAAEEVKQLKAKPTDAEMLEIYSLYKQATVGDVNTARPGMLDFTGKAKWDAWEAKKGMSKDDAMKAYIAKVEELKGKYGI</sequence>
<evidence type="ECO:0000256" key="6">
    <source>
        <dbReference type="ARBA" id="ARBA00022692"/>
    </source>
</evidence>
<evidence type="ECO:0000256" key="2">
    <source>
        <dbReference type="ARBA" id="ARBA00004240"/>
    </source>
</evidence>
<accession>A0A8C1FTH6</accession>
<dbReference type="Proteomes" id="UP001108240">
    <property type="component" value="Unplaced"/>
</dbReference>
<dbReference type="GeneTree" id="ENSGT00940000154846"/>
<reference evidence="14" key="2">
    <citation type="submission" date="2025-09" db="UniProtKB">
        <authorList>
            <consortium name="Ensembl"/>
        </authorList>
    </citation>
    <scope>IDENTIFICATION</scope>
</reference>
<organism evidence="14 15">
    <name type="scientific">Cyprinus carpio carpio</name>
    <dbReference type="NCBI Taxonomy" id="630221"/>
    <lineage>
        <taxon>Eukaryota</taxon>
        <taxon>Metazoa</taxon>
        <taxon>Chordata</taxon>
        <taxon>Craniata</taxon>
        <taxon>Vertebrata</taxon>
        <taxon>Euteleostomi</taxon>
        <taxon>Actinopterygii</taxon>
        <taxon>Neopterygii</taxon>
        <taxon>Teleostei</taxon>
        <taxon>Ostariophysi</taxon>
        <taxon>Cypriniformes</taxon>
        <taxon>Cyprinidae</taxon>
        <taxon>Cyprininae</taxon>
        <taxon>Cyprinus</taxon>
    </lineage>
</organism>
<evidence type="ECO:0000256" key="8">
    <source>
        <dbReference type="ARBA" id="ARBA00022989"/>
    </source>
</evidence>
<dbReference type="PRINTS" id="PR00689">
    <property type="entry name" value="ACOABINDINGP"/>
</dbReference>
<dbReference type="PROSITE" id="PS51228">
    <property type="entry name" value="ACB_2"/>
    <property type="match status" value="1"/>
</dbReference>
<name>A0A8C1FTH6_CYPCA</name>
<reference evidence="14" key="1">
    <citation type="submission" date="2025-08" db="UniProtKB">
        <authorList>
            <consortium name="Ensembl"/>
        </authorList>
    </citation>
    <scope>IDENTIFICATION</scope>
</reference>
<evidence type="ECO:0000256" key="3">
    <source>
        <dbReference type="ARBA" id="ARBA00004555"/>
    </source>
</evidence>
<feature type="domain" description="ACB" evidence="13">
    <location>
        <begin position="90"/>
        <end position="175"/>
    </location>
</feature>
<dbReference type="GO" id="GO:0006631">
    <property type="term" value="P:fatty acid metabolic process"/>
    <property type="evidence" value="ECO:0007669"/>
    <property type="project" value="TreeGrafter"/>
</dbReference>
<dbReference type="InterPro" id="IPR022408">
    <property type="entry name" value="Acyl-CoA-binding_prot_CS"/>
</dbReference>
<dbReference type="PANTHER" id="PTHR23310:SF54">
    <property type="entry name" value="ACYL-COA-BINDING PROTEIN"/>
    <property type="match status" value="1"/>
</dbReference>
<evidence type="ECO:0000256" key="9">
    <source>
        <dbReference type="ARBA" id="ARBA00023034"/>
    </source>
</evidence>
<evidence type="ECO:0000313" key="14">
    <source>
        <dbReference type="Ensembl" id="ENSCCRP00000096640.2"/>
    </source>
</evidence>
<evidence type="ECO:0000259" key="13">
    <source>
        <dbReference type="PROSITE" id="PS51228"/>
    </source>
</evidence>
<protein>
    <recommendedName>
        <fullName evidence="12">Acyl-CoA-binding protein</fullName>
    </recommendedName>
</protein>
<dbReference type="InterPro" id="IPR000582">
    <property type="entry name" value="Acyl-CoA-binding_protein"/>
</dbReference>
<dbReference type="PROSITE" id="PS00880">
    <property type="entry name" value="ACB_1"/>
    <property type="match status" value="1"/>
</dbReference>
<comment type="similarity">
    <text evidence="4">Belongs to the ACBP family.</text>
</comment>
<proteinExistence type="inferred from homology"/>
<dbReference type="PANTHER" id="PTHR23310">
    <property type="entry name" value="ACYL-COA-BINDING PROTEIN, ACBP"/>
    <property type="match status" value="1"/>
</dbReference>
<keyword evidence="5" id="KW-0813">Transport</keyword>
<evidence type="ECO:0000256" key="10">
    <source>
        <dbReference type="ARBA" id="ARBA00023054"/>
    </source>
</evidence>
<dbReference type="Gene3D" id="1.20.80.10">
    <property type="match status" value="1"/>
</dbReference>
<dbReference type="CDD" id="cd00435">
    <property type="entry name" value="ACBP"/>
    <property type="match status" value="1"/>
</dbReference>
<evidence type="ECO:0000256" key="11">
    <source>
        <dbReference type="ARBA" id="ARBA00023121"/>
    </source>
</evidence>
<evidence type="ECO:0000256" key="4">
    <source>
        <dbReference type="ARBA" id="ARBA00005567"/>
    </source>
</evidence>
<keyword evidence="8" id="KW-0472">Membrane</keyword>
<keyword evidence="15" id="KW-1185">Reference proteome</keyword>
<keyword evidence="8" id="KW-1133">Transmembrane helix</keyword>
<keyword evidence="6" id="KW-0812">Transmembrane</keyword>
<evidence type="ECO:0000256" key="5">
    <source>
        <dbReference type="ARBA" id="ARBA00022448"/>
    </source>
</evidence>
<keyword evidence="10" id="KW-0175">Coiled coil</keyword>
<keyword evidence="7" id="KW-0256">Endoplasmic reticulum</keyword>
<evidence type="ECO:0000256" key="12">
    <source>
        <dbReference type="ARBA" id="ARBA00039735"/>
    </source>
</evidence>
<dbReference type="Pfam" id="PF00887">
    <property type="entry name" value="ACBP"/>
    <property type="match status" value="1"/>
</dbReference>
<dbReference type="SUPFAM" id="SSF47027">
    <property type="entry name" value="Acyl-CoA binding protein"/>
    <property type="match status" value="1"/>
</dbReference>
<dbReference type="Ensembl" id="ENSCCRT00000104876.2">
    <property type="protein sequence ID" value="ENSCCRP00000096640.2"/>
    <property type="gene ID" value="ENSCCRG00000052059.2"/>
</dbReference>
<dbReference type="GO" id="GO:0005794">
    <property type="term" value="C:Golgi apparatus"/>
    <property type="evidence" value="ECO:0007669"/>
    <property type="project" value="UniProtKB-SubCell"/>
</dbReference>
<keyword evidence="11" id="KW-0446">Lipid-binding</keyword>
<dbReference type="InterPro" id="IPR014352">
    <property type="entry name" value="FERM/acyl-CoA-bd_prot_sf"/>
</dbReference>